<evidence type="ECO:0000256" key="9">
    <source>
        <dbReference type="PIRSR" id="PIRSR000349-1"/>
    </source>
</evidence>
<dbReference type="InterPro" id="IPR019832">
    <property type="entry name" value="Mn/Fe_SOD_C"/>
</dbReference>
<dbReference type="GO" id="GO:0046872">
    <property type="term" value="F:metal ion binding"/>
    <property type="evidence" value="ECO:0007669"/>
    <property type="project" value="UniProtKB-KW"/>
</dbReference>
<protein>
    <recommendedName>
        <fullName evidence="4 10">Superoxide dismutase</fullName>
        <ecNumber evidence="4 10">1.15.1.1</ecNumber>
    </recommendedName>
</protein>
<dbReference type="PROSITE" id="PS51318">
    <property type="entry name" value="TAT"/>
    <property type="match status" value="1"/>
</dbReference>
<dbReference type="PANTHER" id="PTHR42769:SF3">
    <property type="entry name" value="SUPEROXIDE DISMUTASE [FE] 2, CHLOROPLASTIC"/>
    <property type="match status" value="1"/>
</dbReference>
<dbReference type="InterPro" id="IPR019833">
    <property type="entry name" value="Mn/Fe_SOD_BS"/>
</dbReference>
<dbReference type="InterPro" id="IPR019831">
    <property type="entry name" value="Mn/Fe_SOD_N"/>
</dbReference>
<gene>
    <name evidence="13" type="primary">sodB</name>
    <name evidence="13" type="ORF">FAK_36410</name>
</gene>
<dbReference type="Pfam" id="PF00081">
    <property type="entry name" value="Sod_Fe_N"/>
    <property type="match status" value="1"/>
</dbReference>
<dbReference type="KEGG" id="dmp:FAK_36410"/>
<dbReference type="PROSITE" id="PS00088">
    <property type="entry name" value="SOD_MN"/>
    <property type="match status" value="1"/>
</dbReference>
<dbReference type="PRINTS" id="PR01703">
    <property type="entry name" value="MNSODISMTASE"/>
</dbReference>
<keyword evidence="14" id="KW-1185">Reference proteome</keyword>
<dbReference type="EMBL" id="AP028679">
    <property type="protein sequence ID" value="BEQ16575.1"/>
    <property type="molecule type" value="Genomic_DNA"/>
</dbReference>
<evidence type="ECO:0000313" key="14">
    <source>
        <dbReference type="Proteomes" id="UP001366166"/>
    </source>
</evidence>
<feature type="binding site" evidence="9">
    <location>
        <position position="64"/>
    </location>
    <ligand>
        <name>Mn(2+)</name>
        <dbReference type="ChEBI" id="CHEBI:29035"/>
    </ligand>
</feature>
<dbReference type="EC" id="1.15.1.1" evidence="4 10"/>
<dbReference type="PIRSF" id="PIRSF000349">
    <property type="entry name" value="SODismutase"/>
    <property type="match status" value="1"/>
</dbReference>
<dbReference type="InterPro" id="IPR019546">
    <property type="entry name" value="TAT_signal_bac_arc"/>
</dbReference>
<sequence length="233" mass="25508">MQAKAAIGMDRRSFLKTAALGTVALGLGASLPGVARAETFKLAPLPWAENALEPYISARTIKFHYGKHHAGYVKKLNGAIKGTPWAAKSLEEIILGSYGKDDFLFNNAAQVWNHTFYWNSLKPGGGGRPTGDLAAGMVAQFGSVETCLQQLQEASAKRFGSGWGWLCLKDGKLVVVSSSNALNPMVDGMKPLLTIDVWEHAYYLDYQNRRGDYLKGVMEHLINWDFAAQNLKS</sequence>
<comment type="subunit">
    <text evidence="3">Heterodimer of a large and a small subunit.</text>
</comment>
<evidence type="ECO:0000256" key="2">
    <source>
        <dbReference type="ARBA" id="ARBA00008714"/>
    </source>
</evidence>
<comment type="function">
    <text evidence="10">Destroys radicals which are normally produced within the cells and which are toxic to biological systems.</text>
</comment>
<dbReference type="SUPFAM" id="SSF54719">
    <property type="entry name" value="Fe,Mn superoxide dismutase (SOD), C-terminal domain"/>
    <property type="match status" value="1"/>
</dbReference>
<dbReference type="InterPro" id="IPR006311">
    <property type="entry name" value="TAT_signal"/>
</dbReference>
<comment type="subcellular location">
    <subcellularLocation>
        <location evidence="1">Cell envelope</location>
    </subcellularLocation>
</comment>
<feature type="binding site" evidence="9">
    <location>
        <position position="200"/>
    </location>
    <ligand>
        <name>Mn(2+)</name>
        <dbReference type="ChEBI" id="CHEBI:29035"/>
    </ligand>
</feature>
<dbReference type="InterPro" id="IPR036314">
    <property type="entry name" value="SOD_C_sf"/>
</dbReference>
<dbReference type="GO" id="GO:0030313">
    <property type="term" value="C:cell envelope"/>
    <property type="evidence" value="ECO:0007669"/>
    <property type="project" value="UniProtKB-SubCell"/>
</dbReference>
<dbReference type="GO" id="GO:0004784">
    <property type="term" value="F:superoxide dismutase activity"/>
    <property type="evidence" value="ECO:0007669"/>
    <property type="project" value="UniProtKB-EC"/>
</dbReference>
<dbReference type="InterPro" id="IPR036324">
    <property type="entry name" value="Mn/Fe_SOD_N_sf"/>
</dbReference>
<dbReference type="GO" id="GO:0051536">
    <property type="term" value="F:iron-sulfur cluster binding"/>
    <property type="evidence" value="ECO:0007669"/>
    <property type="project" value="UniProtKB-KW"/>
</dbReference>
<accession>A0AAU9EIJ2</accession>
<evidence type="ECO:0000256" key="6">
    <source>
        <dbReference type="ARBA" id="ARBA00023002"/>
    </source>
</evidence>
<keyword evidence="7" id="KW-0408">Iron</keyword>
<evidence type="ECO:0000256" key="7">
    <source>
        <dbReference type="ARBA" id="ARBA00023004"/>
    </source>
</evidence>
<dbReference type="SUPFAM" id="SSF46609">
    <property type="entry name" value="Fe,Mn superoxide dismutase (SOD), N-terminal domain"/>
    <property type="match status" value="1"/>
</dbReference>
<dbReference type="FunFam" id="1.10.287.990:FF:000002">
    <property type="entry name" value="Superoxide dismutase"/>
    <property type="match status" value="1"/>
</dbReference>
<evidence type="ECO:0000256" key="8">
    <source>
        <dbReference type="ARBA" id="ARBA00023014"/>
    </source>
</evidence>
<keyword evidence="8" id="KW-0411">Iron-sulfur</keyword>
<dbReference type="Proteomes" id="UP001366166">
    <property type="component" value="Chromosome"/>
</dbReference>
<evidence type="ECO:0000259" key="11">
    <source>
        <dbReference type="Pfam" id="PF00081"/>
    </source>
</evidence>
<dbReference type="AlphaFoldDB" id="A0AAU9EIJ2"/>
<feature type="binding site" evidence="9">
    <location>
        <position position="114"/>
    </location>
    <ligand>
        <name>Mn(2+)</name>
        <dbReference type="ChEBI" id="CHEBI:29035"/>
    </ligand>
</feature>
<evidence type="ECO:0000256" key="5">
    <source>
        <dbReference type="ARBA" id="ARBA00022723"/>
    </source>
</evidence>
<reference evidence="14" key="1">
    <citation type="journal article" date="2023" name="Arch. Microbiol.">
        <title>Desulfoferula mesophilus gen. nov. sp. nov., a mesophilic sulfate-reducing bacterium isolated from a brackish lake sediment.</title>
        <authorList>
            <person name="Watanabe T."/>
            <person name="Yabe T."/>
            <person name="Tsuji J.M."/>
            <person name="Fukui M."/>
        </authorList>
    </citation>
    <scope>NUCLEOTIDE SEQUENCE [LARGE SCALE GENOMIC DNA]</scope>
    <source>
        <strain evidence="14">12FAK</strain>
    </source>
</reference>
<dbReference type="Gene3D" id="3.55.40.20">
    <property type="entry name" value="Iron/manganese superoxide dismutase, C-terminal domain"/>
    <property type="match status" value="1"/>
</dbReference>
<name>A0AAU9EIJ2_9BACT</name>
<proteinExistence type="inferred from homology"/>
<dbReference type="Pfam" id="PF02777">
    <property type="entry name" value="Sod_Fe_C"/>
    <property type="match status" value="1"/>
</dbReference>
<feature type="domain" description="Manganese/iron superoxide dismutase C-terminal" evidence="12">
    <location>
        <begin position="129"/>
        <end position="229"/>
    </location>
</feature>
<evidence type="ECO:0000256" key="10">
    <source>
        <dbReference type="RuleBase" id="RU000414"/>
    </source>
</evidence>
<dbReference type="InterPro" id="IPR001189">
    <property type="entry name" value="Mn/Fe_SOD"/>
</dbReference>
<feature type="binding site" evidence="9">
    <location>
        <position position="196"/>
    </location>
    <ligand>
        <name>Mn(2+)</name>
        <dbReference type="ChEBI" id="CHEBI:29035"/>
    </ligand>
</feature>
<dbReference type="Gene3D" id="1.10.287.990">
    <property type="entry name" value="Fe,Mn superoxide dismutase (SOD) domain"/>
    <property type="match status" value="1"/>
</dbReference>
<keyword evidence="5 9" id="KW-0479">Metal-binding</keyword>
<comment type="catalytic activity">
    <reaction evidence="10">
        <text>2 superoxide + 2 H(+) = H2O2 + O2</text>
        <dbReference type="Rhea" id="RHEA:20696"/>
        <dbReference type="ChEBI" id="CHEBI:15378"/>
        <dbReference type="ChEBI" id="CHEBI:15379"/>
        <dbReference type="ChEBI" id="CHEBI:16240"/>
        <dbReference type="ChEBI" id="CHEBI:18421"/>
        <dbReference type="EC" id="1.15.1.1"/>
    </reaction>
</comment>
<dbReference type="RefSeq" id="WP_338602587.1">
    <property type="nucleotide sequence ID" value="NZ_AP028679.1"/>
</dbReference>
<evidence type="ECO:0000256" key="3">
    <source>
        <dbReference type="ARBA" id="ARBA00011771"/>
    </source>
</evidence>
<evidence type="ECO:0000259" key="12">
    <source>
        <dbReference type="Pfam" id="PF02777"/>
    </source>
</evidence>
<evidence type="ECO:0000256" key="1">
    <source>
        <dbReference type="ARBA" id="ARBA00004196"/>
    </source>
</evidence>
<evidence type="ECO:0000256" key="4">
    <source>
        <dbReference type="ARBA" id="ARBA00012682"/>
    </source>
</evidence>
<evidence type="ECO:0000313" key="13">
    <source>
        <dbReference type="EMBL" id="BEQ16575.1"/>
    </source>
</evidence>
<organism evidence="13 14">
    <name type="scientific">Desulfoferula mesophila</name>
    <dbReference type="NCBI Taxonomy" id="3058419"/>
    <lineage>
        <taxon>Bacteria</taxon>
        <taxon>Pseudomonadati</taxon>
        <taxon>Thermodesulfobacteriota</taxon>
        <taxon>Desulfarculia</taxon>
        <taxon>Desulfarculales</taxon>
        <taxon>Desulfarculaceae</taxon>
        <taxon>Desulfoferula</taxon>
    </lineage>
</organism>
<feature type="domain" description="Manganese/iron superoxide dismutase N-terminal" evidence="11">
    <location>
        <begin position="39"/>
        <end position="121"/>
    </location>
</feature>
<dbReference type="NCBIfam" id="TIGR01409">
    <property type="entry name" value="TAT_signal_seq"/>
    <property type="match status" value="1"/>
</dbReference>
<keyword evidence="6 10" id="KW-0560">Oxidoreductase</keyword>
<comment type="similarity">
    <text evidence="2 10">Belongs to the iron/manganese superoxide dismutase family.</text>
</comment>
<dbReference type="PANTHER" id="PTHR42769">
    <property type="entry name" value="SUPEROXIDE DISMUTASE"/>
    <property type="match status" value="1"/>
</dbReference>